<keyword evidence="9" id="KW-1185">Reference proteome</keyword>
<keyword evidence="4" id="KW-0804">Transcription</keyword>
<feature type="region of interest" description="Disordered" evidence="6">
    <location>
        <begin position="145"/>
        <end position="169"/>
    </location>
</feature>
<dbReference type="PROSITE" id="PS50048">
    <property type="entry name" value="ZN2_CY6_FUNGAL_2"/>
    <property type="match status" value="1"/>
</dbReference>
<evidence type="ECO:0000256" key="3">
    <source>
        <dbReference type="ARBA" id="ARBA00023015"/>
    </source>
</evidence>
<feature type="compositionally biased region" description="Polar residues" evidence="6">
    <location>
        <begin position="1"/>
        <end position="21"/>
    </location>
</feature>
<reference evidence="8" key="1">
    <citation type="submission" date="2023-06" db="EMBL/GenBank/DDBJ databases">
        <title>Genome-scale phylogeny and comparative genomics of the fungal order Sordariales.</title>
        <authorList>
            <consortium name="Lawrence Berkeley National Laboratory"/>
            <person name="Hensen N."/>
            <person name="Bonometti L."/>
            <person name="Westerberg I."/>
            <person name="Brannstrom I.O."/>
            <person name="Guillou S."/>
            <person name="Cros-Aarteil S."/>
            <person name="Calhoun S."/>
            <person name="Haridas S."/>
            <person name="Kuo A."/>
            <person name="Mondo S."/>
            <person name="Pangilinan J."/>
            <person name="Riley R."/>
            <person name="Labutti K."/>
            <person name="Andreopoulos B."/>
            <person name="Lipzen A."/>
            <person name="Chen C."/>
            <person name="Yanf M."/>
            <person name="Daum C."/>
            <person name="Ng V."/>
            <person name="Clum A."/>
            <person name="Steindorff A."/>
            <person name="Ohm R."/>
            <person name="Martin F."/>
            <person name="Silar P."/>
            <person name="Natvig D."/>
            <person name="Lalanne C."/>
            <person name="Gautier V."/>
            <person name="Ament-Velasquez S.L."/>
            <person name="Kruys A."/>
            <person name="Hutchinson M.I."/>
            <person name="Powell A.J."/>
            <person name="Barry K."/>
            <person name="Miller A.N."/>
            <person name="Grigoriev I.V."/>
            <person name="Debuchy R."/>
            <person name="Gladieux P."/>
            <person name="Thoren M.H."/>
            <person name="Johannesson H."/>
        </authorList>
    </citation>
    <scope>NUCLEOTIDE SEQUENCE</scope>
    <source>
        <strain evidence="8">CBS 540.89</strain>
    </source>
</reference>
<evidence type="ECO:0000259" key="7">
    <source>
        <dbReference type="PROSITE" id="PS50048"/>
    </source>
</evidence>
<dbReference type="Gene3D" id="4.10.240.10">
    <property type="entry name" value="Zn(2)-C6 fungal-type DNA-binding domain"/>
    <property type="match status" value="1"/>
</dbReference>
<evidence type="ECO:0000256" key="1">
    <source>
        <dbReference type="ARBA" id="ARBA00004123"/>
    </source>
</evidence>
<dbReference type="InterPro" id="IPR001138">
    <property type="entry name" value="Zn2Cys6_DnaBD"/>
</dbReference>
<dbReference type="SMART" id="SM00066">
    <property type="entry name" value="GAL4"/>
    <property type="match status" value="1"/>
</dbReference>
<evidence type="ECO:0000256" key="4">
    <source>
        <dbReference type="ARBA" id="ARBA00023163"/>
    </source>
</evidence>
<dbReference type="PANTHER" id="PTHR47338">
    <property type="entry name" value="ZN(II)2CYS6 TRANSCRIPTION FACTOR (EUROFUNG)-RELATED"/>
    <property type="match status" value="1"/>
</dbReference>
<protein>
    <recommendedName>
        <fullName evidence="7">Zn(2)-C6 fungal-type domain-containing protein</fullName>
    </recommendedName>
</protein>
<feature type="domain" description="Zn(2)-C6 fungal-type" evidence="7">
    <location>
        <begin position="32"/>
        <end position="62"/>
    </location>
</feature>
<dbReference type="PRINTS" id="PR00755">
    <property type="entry name" value="AFLATOXINBRP"/>
</dbReference>
<evidence type="ECO:0000313" key="9">
    <source>
        <dbReference type="Proteomes" id="UP001172159"/>
    </source>
</evidence>
<dbReference type="GO" id="GO:0005634">
    <property type="term" value="C:nucleus"/>
    <property type="evidence" value="ECO:0007669"/>
    <property type="project" value="UniProtKB-SubCell"/>
</dbReference>
<feature type="region of interest" description="Disordered" evidence="6">
    <location>
        <begin position="1"/>
        <end position="26"/>
    </location>
</feature>
<dbReference type="PROSITE" id="PS00463">
    <property type="entry name" value="ZN2_CY6_FUNGAL_1"/>
    <property type="match status" value="1"/>
</dbReference>
<dbReference type="InterPro" id="IPR036864">
    <property type="entry name" value="Zn2-C6_fun-type_DNA-bd_sf"/>
</dbReference>
<dbReference type="PANTHER" id="PTHR47338:SF5">
    <property type="entry name" value="ZN(II)2CYS6 TRANSCRIPTION FACTOR (EUROFUNG)"/>
    <property type="match status" value="1"/>
</dbReference>
<organism evidence="8 9">
    <name type="scientific">Apiosordaria backusii</name>
    <dbReference type="NCBI Taxonomy" id="314023"/>
    <lineage>
        <taxon>Eukaryota</taxon>
        <taxon>Fungi</taxon>
        <taxon>Dikarya</taxon>
        <taxon>Ascomycota</taxon>
        <taxon>Pezizomycotina</taxon>
        <taxon>Sordariomycetes</taxon>
        <taxon>Sordariomycetidae</taxon>
        <taxon>Sordariales</taxon>
        <taxon>Lasiosphaeriaceae</taxon>
        <taxon>Apiosordaria</taxon>
    </lineage>
</organism>
<proteinExistence type="predicted"/>
<evidence type="ECO:0000256" key="6">
    <source>
        <dbReference type="SAM" id="MobiDB-lite"/>
    </source>
</evidence>
<dbReference type="CDD" id="cd00067">
    <property type="entry name" value="GAL4"/>
    <property type="match status" value="1"/>
</dbReference>
<dbReference type="GO" id="GO:0008270">
    <property type="term" value="F:zinc ion binding"/>
    <property type="evidence" value="ECO:0007669"/>
    <property type="project" value="InterPro"/>
</dbReference>
<accession>A0AA40EI57</accession>
<dbReference type="Pfam" id="PF00172">
    <property type="entry name" value="Zn_clus"/>
    <property type="match status" value="1"/>
</dbReference>
<dbReference type="SUPFAM" id="SSF57701">
    <property type="entry name" value="Zn2/Cys6 DNA-binding domain"/>
    <property type="match status" value="1"/>
</dbReference>
<comment type="subcellular location">
    <subcellularLocation>
        <location evidence="1">Nucleus</location>
    </subcellularLocation>
</comment>
<feature type="region of interest" description="Disordered" evidence="6">
    <location>
        <begin position="91"/>
        <end position="128"/>
    </location>
</feature>
<evidence type="ECO:0000313" key="8">
    <source>
        <dbReference type="EMBL" id="KAK0737103.1"/>
    </source>
</evidence>
<sequence>MSTFTPSTSSPDRPSEPSTSGSGAGAAYEPLACVSCRTRKLKCDRRKPICTRCARSGGECHYPESRRKPAFKRRNVRELEERLAQVEGILKNVSKRRASQEAGPSASSGSQEQSQLPSQETSPSAGLEADTSHINFDELFSDPTFQDPSTWFSQPGAAEGFSTTANDPPHWDLLGLGQFESLPPFEMIEDL</sequence>
<keyword evidence="2" id="KW-0479">Metal-binding</keyword>
<dbReference type="GO" id="GO:0000981">
    <property type="term" value="F:DNA-binding transcription factor activity, RNA polymerase II-specific"/>
    <property type="evidence" value="ECO:0007669"/>
    <property type="project" value="InterPro"/>
</dbReference>
<gene>
    <name evidence="8" type="ORF">B0T21DRAFT_383152</name>
</gene>
<evidence type="ECO:0000256" key="5">
    <source>
        <dbReference type="ARBA" id="ARBA00023242"/>
    </source>
</evidence>
<keyword evidence="3" id="KW-0805">Transcription regulation</keyword>
<dbReference type="Proteomes" id="UP001172159">
    <property type="component" value="Unassembled WGS sequence"/>
</dbReference>
<dbReference type="EMBL" id="JAUKTV010000005">
    <property type="protein sequence ID" value="KAK0737103.1"/>
    <property type="molecule type" value="Genomic_DNA"/>
</dbReference>
<dbReference type="AlphaFoldDB" id="A0AA40EI57"/>
<feature type="compositionally biased region" description="Polar residues" evidence="6">
    <location>
        <begin position="105"/>
        <end position="124"/>
    </location>
</feature>
<name>A0AA40EI57_9PEZI</name>
<comment type="caution">
    <text evidence="8">The sequence shown here is derived from an EMBL/GenBank/DDBJ whole genome shotgun (WGS) entry which is preliminary data.</text>
</comment>
<keyword evidence="5" id="KW-0539">Nucleus</keyword>
<dbReference type="InterPro" id="IPR050815">
    <property type="entry name" value="TF_fung"/>
</dbReference>
<evidence type="ECO:0000256" key="2">
    <source>
        <dbReference type="ARBA" id="ARBA00022723"/>
    </source>
</evidence>